<keyword evidence="2" id="KW-1185">Reference proteome</keyword>
<protein>
    <submittedName>
        <fullName evidence="1">Chloramphenicol 3-O phosphotransferase</fullName>
    </submittedName>
</protein>
<evidence type="ECO:0000313" key="2">
    <source>
        <dbReference type="Proteomes" id="UP000319514"/>
    </source>
</evidence>
<dbReference type="RefSeq" id="WP_141787089.1">
    <property type="nucleotide sequence ID" value="NZ_BAAAKX010000003.1"/>
</dbReference>
<dbReference type="Proteomes" id="UP000319514">
    <property type="component" value="Unassembled WGS sequence"/>
</dbReference>
<dbReference type="GO" id="GO:0016740">
    <property type="term" value="F:transferase activity"/>
    <property type="evidence" value="ECO:0007669"/>
    <property type="project" value="UniProtKB-KW"/>
</dbReference>
<comment type="caution">
    <text evidence="1">The sequence shown here is derived from an EMBL/GenBank/DDBJ whole genome shotgun (WGS) entry which is preliminary data.</text>
</comment>
<dbReference type="Gene3D" id="3.40.50.300">
    <property type="entry name" value="P-loop containing nucleotide triphosphate hydrolases"/>
    <property type="match status" value="1"/>
</dbReference>
<sequence>MSTTTPAAAQPDQAAHNDQAENLDQVNEQLATSNPLDRSDPRVPAVTRQGTVILLNGTSSSGKSSIAAELLEILDDTWFHLPVDAVHAMRSQREISDEDLPAELVRTSMGFHRAVAGMAAAGNNVVVDHVLSFAWRLSDCLDLLDPERVVFVGVRCPLEETVAREAARGDRPVGQAASQFDQVHAHGDYDLEVDTSVLSPRECAERVKEHLTHRASPSAFSRLRCGRTGPT</sequence>
<gene>
    <name evidence="1" type="ORF">FB474_0363</name>
</gene>
<dbReference type="Pfam" id="PF07931">
    <property type="entry name" value="CPT"/>
    <property type="match status" value="1"/>
</dbReference>
<evidence type="ECO:0000313" key="1">
    <source>
        <dbReference type="EMBL" id="TQL59019.1"/>
    </source>
</evidence>
<dbReference type="SUPFAM" id="SSF52540">
    <property type="entry name" value="P-loop containing nucleoside triphosphate hydrolases"/>
    <property type="match status" value="1"/>
</dbReference>
<dbReference type="AlphaFoldDB" id="A0A542ZFG1"/>
<dbReference type="EMBL" id="VFOQ01000001">
    <property type="protein sequence ID" value="TQL59019.1"/>
    <property type="molecule type" value="Genomic_DNA"/>
</dbReference>
<reference evidence="1 2" key="1">
    <citation type="submission" date="2019-06" db="EMBL/GenBank/DDBJ databases">
        <title>Sequencing the genomes of 1000 actinobacteria strains.</title>
        <authorList>
            <person name="Klenk H.-P."/>
        </authorList>
    </citation>
    <scope>NUCLEOTIDE SEQUENCE [LARGE SCALE GENOMIC DNA]</scope>
    <source>
        <strain evidence="1 2">DSM 18082</strain>
    </source>
</reference>
<keyword evidence="1" id="KW-0808">Transferase</keyword>
<name>A0A542ZFG1_9MICO</name>
<dbReference type="InterPro" id="IPR027417">
    <property type="entry name" value="P-loop_NTPase"/>
</dbReference>
<organism evidence="1 2">
    <name type="scientific">Oryzihumus leptocrescens</name>
    <dbReference type="NCBI Taxonomy" id="297536"/>
    <lineage>
        <taxon>Bacteria</taxon>
        <taxon>Bacillati</taxon>
        <taxon>Actinomycetota</taxon>
        <taxon>Actinomycetes</taxon>
        <taxon>Micrococcales</taxon>
        <taxon>Intrasporangiaceae</taxon>
        <taxon>Oryzihumus</taxon>
    </lineage>
</organism>
<dbReference type="OrthoDB" id="3538329at2"/>
<proteinExistence type="predicted"/>
<accession>A0A542ZFG1</accession>